<proteinExistence type="predicted"/>
<dbReference type="Proteomes" id="UP000007523">
    <property type="component" value="Chromosome"/>
</dbReference>
<organism evidence="1 2">
    <name type="scientific">Paenibacillus mucilaginosus 3016</name>
    <dbReference type="NCBI Taxonomy" id="1116391"/>
    <lineage>
        <taxon>Bacteria</taxon>
        <taxon>Bacillati</taxon>
        <taxon>Bacillota</taxon>
        <taxon>Bacilli</taxon>
        <taxon>Bacillales</taxon>
        <taxon>Paenibacillaceae</taxon>
        <taxon>Paenibacillus</taxon>
    </lineage>
</organism>
<reference evidence="1 2" key="1">
    <citation type="journal article" date="2012" name="J. Bacteriol.">
        <title>Complete Genome Sequence of Paenibacillus mucilaginosus 3016, a Bacterium Functional as Microbial Fertilizer.</title>
        <authorList>
            <person name="Ma M."/>
            <person name="Wang Z."/>
            <person name="Li L."/>
            <person name="Jiang X."/>
            <person name="Guan D."/>
            <person name="Cao F."/>
            <person name="Chen H."/>
            <person name="Wang X."/>
            <person name="Shen D."/>
            <person name="Du B."/>
            <person name="Li J."/>
        </authorList>
    </citation>
    <scope>NUCLEOTIDE SEQUENCE [LARGE SCALE GENOMIC DNA]</scope>
    <source>
        <strain evidence="1 2">3016</strain>
    </source>
</reference>
<accession>H6NC86</accession>
<evidence type="ECO:0000313" key="1">
    <source>
        <dbReference type="EMBL" id="AFC28279.1"/>
    </source>
</evidence>
<dbReference type="AlphaFoldDB" id="H6NC86"/>
<evidence type="ECO:0000313" key="2">
    <source>
        <dbReference type="Proteomes" id="UP000007523"/>
    </source>
</evidence>
<protein>
    <submittedName>
        <fullName evidence="1">Uncharacterized protein</fullName>
    </submittedName>
</protein>
<name>H6NC86_9BACL</name>
<dbReference type="EMBL" id="CP003235">
    <property type="protein sequence ID" value="AFC28279.1"/>
    <property type="molecule type" value="Genomic_DNA"/>
</dbReference>
<dbReference type="KEGG" id="pmq:PM3016_1353"/>
<dbReference type="RefSeq" id="WP_014368899.1">
    <property type="nucleotide sequence ID" value="NC_016935.1"/>
</dbReference>
<keyword evidence="2" id="KW-1185">Reference proteome</keyword>
<sequence>MQRGLRPMTVISFLLPVLLLGGGSGNRPGKKLGETALRMAGKVDCSAYPPAHGDATMLAEGTAVHEARGYAKTFRLLAGGRVYEVMENREAKTLGEQYDIAGKVEYLTIRKDTDMEERRFDSELTERLTELYLQRKRIGEPEILKRGVPKAEYVYNLEFHLRDGSEVRTTYLSGSEYFGSGALLGSELEKALKDITQKEFGRP</sequence>
<gene>
    <name evidence="1" type="ORF">PM3016_1353</name>
</gene>
<dbReference type="HOGENOM" id="CLU_1592946_0_0_9"/>
<dbReference type="STRING" id="1116391.PM3016_1353"/>